<keyword evidence="6 13" id="KW-0418">Kinase</keyword>
<evidence type="ECO:0000256" key="6">
    <source>
        <dbReference type="ARBA" id="ARBA00022777"/>
    </source>
</evidence>
<keyword evidence="14" id="KW-1185">Reference proteome</keyword>
<dbReference type="OrthoDB" id="6513151at2759"/>
<keyword evidence="3" id="KW-0808">Transferase</keyword>
<sequence length="812" mass="92407">MSLSNHGSSYHNRKKSPPKSPPKSPTPSSPLPKLAAKTAHAFHAMGHGIEKAAKTAAAPIQRVIPHHQNKRNEGLVKTKQGSRNRIGLFDEFSTFEDDDADKDGDASVISSTPSETKNIKFQAHDFHGQHSNNFYKYYSMGRLIYKTRFCRVNVCRSYLTKQERVVKVVRETTSECHEFEILKDSDHPNVPTMYEVFQGKNKNEFFLVMKYCQGGTLLDLLHGNTQRPIIVGPPRILEGGKVIGGFVQGRFKNGADMLTTIATEGPPRPIRSCEKQDEQPSSTRATTRSTALTPPAPWRDDTEWDVTGAKGSHKTVMRGCSPTRKDRSPTRKSPTRNNNDRLPTARKGRSPTPKDKDPPRKRHSYPNTHTRKSPNRKSPNRQSPNSRQNPPIPRHDNPQEDDDCEDEDNIAEDPHEHIRRKFGNQKQKQTHCKSPLSEADAKLIMLQLLAGLCYCHDNGIVHCDVKPGNLMFNYPKDISYITLIDFDTSFRQKSPDDTMNYQRAPGTGQDAAYLAPEVVQEFPQYNHKSDVWSAGVTLYKMLSNTLPFVDSPHDTEEDIRRNILSGRPVMFPDEHWGSISRDAKEYIAYLLNRRPADRPSSRNAVNHIWLASAREQVASVLDPKLADESGAARVLHNLRKFNAADTKMKEAVCAFIATHLLTTEEVRTIDRVFQALDTQRNGKIHRFELKQAYYKVYNKFITEKELDKLMQRIDLNGNNVIAYSEFRMAAVDKHDLLSKQRLKNAFDLFDKQGKGHVTHDEVRNMFRFMDMDMNYLTKILLQVDKNNDGEISFDEFVLMMTDSGLHKSATPK</sequence>
<evidence type="ECO:0000256" key="3">
    <source>
        <dbReference type="ARBA" id="ARBA00022679"/>
    </source>
</evidence>
<protein>
    <submittedName>
        <fullName evidence="13">MAP kinase-activated protein kinase 2</fullName>
    </submittedName>
</protein>
<dbReference type="SMART" id="SM00054">
    <property type="entry name" value="EFh"/>
    <property type="match status" value="4"/>
</dbReference>
<dbReference type="SMART" id="SM00220">
    <property type="entry name" value="S_TKc"/>
    <property type="match status" value="1"/>
</dbReference>
<keyword evidence="7" id="KW-0106">Calcium</keyword>
<proteinExistence type="inferred from homology"/>
<evidence type="ECO:0000259" key="12">
    <source>
        <dbReference type="PROSITE" id="PS50222"/>
    </source>
</evidence>
<feature type="compositionally biased region" description="Polar residues" evidence="10">
    <location>
        <begin position="1"/>
        <end position="10"/>
    </location>
</feature>
<feature type="domain" description="EF-hand" evidence="12">
    <location>
        <begin position="664"/>
        <end position="699"/>
    </location>
</feature>
<comment type="caution">
    <text evidence="13">The sequence shown here is derived from an EMBL/GenBank/DDBJ whole genome shotgun (WGS) entry which is preliminary data.</text>
</comment>
<feature type="domain" description="EF-hand" evidence="12">
    <location>
        <begin position="771"/>
        <end position="806"/>
    </location>
</feature>
<feature type="compositionally biased region" description="Low complexity" evidence="10">
    <location>
        <begin position="280"/>
        <end position="293"/>
    </location>
</feature>
<dbReference type="PROSITE" id="PS50011">
    <property type="entry name" value="PROTEIN_KINASE_DOM"/>
    <property type="match status" value="1"/>
</dbReference>
<keyword evidence="5" id="KW-0547">Nucleotide-binding</keyword>
<feature type="compositionally biased region" description="Pro residues" evidence="10">
    <location>
        <begin position="18"/>
        <end position="30"/>
    </location>
</feature>
<name>A0A9N8DJB0_9STRA</name>
<dbReference type="PROSITE" id="PS50222">
    <property type="entry name" value="EF_HAND_2"/>
    <property type="match status" value="4"/>
</dbReference>
<dbReference type="Gene3D" id="1.10.238.10">
    <property type="entry name" value="EF-hand"/>
    <property type="match status" value="2"/>
</dbReference>
<dbReference type="PROSITE" id="PS00108">
    <property type="entry name" value="PROTEIN_KINASE_ST"/>
    <property type="match status" value="1"/>
</dbReference>
<evidence type="ECO:0000313" key="13">
    <source>
        <dbReference type="EMBL" id="CAB9500734.1"/>
    </source>
</evidence>
<dbReference type="GO" id="GO:0005509">
    <property type="term" value="F:calcium ion binding"/>
    <property type="evidence" value="ECO:0007669"/>
    <property type="project" value="InterPro"/>
</dbReference>
<feature type="compositionally biased region" description="Polar residues" evidence="10">
    <location>
        <begin position="380"/>
        <end position="389"/>
    </location>
</feature>
<feature type="compositionally biased region" description="Acidic residues" evidence="10">
    <location>
        <begin position="399"/>
        <end position="409"/>
    </location>
</feature>
<accession>A0A9N8DJB0</accession>
<dbReference type="InterPro" id="IPR001245">
    <property type="entry name" value="Ser-Thr/Tyr_kinase_cat_dom"/>
</dbReference>
<dbReference type="PANTHER" id="PTHR24349">
    <property type="entry name" value="SERINE/THREONINE-PROTEIN KINASE"/>
    <property type="match status" value="1"/>
</dbReference>
<dbReference type="GO" id="GO:0005524">
    <property type="term" value="F:ATP binding"/>
    <property type="evidence" value="ECO:0007669"/>
    <property type="project" value="UniProtKB-KW"/>
</dbReference>
<dbReference type="EMBL" id="CAICTM010000089">
    <property type="protein sequence ID" value="CAB9500734.1"/>
    <property type="molecule type" value="Genomic_DNA"/>
</dbReference>
<evidence type="ECO:0000313" key="14">
    <source>
        <dbReference type="Proteomes" id="UP001153069"/>
    </source>
</evidence>
<dbReference type="AlphaFoldDB" id="A0A9N8DJB0"/>
<dbReference type="SUPFAM" id="SSF56112">
    <property type="entry name" value="Protein kinase-like (PK-like)"/>
    <property type="match status" value="1"/>
</dbReference>
<dbReference type="SUPFAM" id="SSF47473">
    <property type="entry name" value="EF-hand"/>
    <property type="match status" value="1"/>
</dbReference>
<feature type="region of interest" description="Disordered" evidence="10">
    <location>
        <begin position="262"/>
        <end position="409"/>
    </location>
</feature>
<dbReference type="FunFam" id="1.10.238.10:FF:000003">
    <property type="entry name" value="Calmodulin A"/>
    <property type="match status" value="1"/>
</dbReference>
<feature type="compositionally biased region" description="Polar residues" evidence="10">
    <location>
        <begin position="331"/>
        <end position="341"/>
    </location>
</feature>
<evidence type="ECO:0000256" key="10">
    <source>
        <dbReference type="SAM" id="MobiDB-lite"/>
    </source>
</evidence>
<dbReference type="Proteomes" id="UP001153069">
    <property type="component" value="Unassembled WGS sequence"/>
</dbReference>
<dbReference type="Pfam" id="PF07714">
    <property type="entry name" value="PK_Tyr_Ser-Thr"/>
    <property type="match status" value="1"/>
</dbReference>
<evidence type="ECO:0000256" key="5">
    <source>
        <dbReference type="ARBA" id="ARBA00022741"/>
    </source>
</evidence>
<evidence type="ECO:0000256" key="8">
    <source>
        <dbReference type="ARBA" id="ARBA00022840"/>
    </source>
</evidence>
<comment type="similarity">
    <text evidence="9">Belongs to the protein kinase superfamily. Ser/Thr protein kinase family. CDPK subfamily.</text>
</comment>
<dbReference type="Pfam" id="PF00069">
    <property type="entry name" value="Pkinase"/>
    <property type="match status" value="1"/>
</dbReference>
<dbReference type="InterPro" id="IPR011992">
    <property type="entry name" value="EF-hand-dom_pair"/>
</dbReference>
<feature type="region of interest" description="Disordered" evidence="10">
    <location>
        <begin position="1"/>
        <end position="33"/>
    </location>
</feature>
<evidence type="ECO:0000256" key="7">
    <source>
        <dbReference type="ARBA" id="ARBA00022837"/>
    </source>
</evidence>
<dbReference type="GO" id="GO:0004674">
    <property type="term" value="F:protein serine/threonine kinase activity"/>
    <property type="evidence" value="ECO:0007669"/>
    <property type="project" value="UniProtKB-KW"/>
</dbReference>
<keyword evidence="2" id="KW-0723">Serine/threonine-protein kinase</keyword>
<evidence type="ECO:0000256" key="9">
    <source>
        <dbReference type="ARBA" id="ARBA00024334"/>
    </source>
</evidence>
<organism evidence="13 14">
    <name type="scientific">Seminavis robusta</name>
    <dbReference type="NCBI Taxonomy" id="568900"/>
    <lineage>
        <taxon>Eukaryota</taxon>
        <taxon>Sar</taxon>
        <taxon>Stramenopiles</taxon>
        <taxon>Ochrophyta</taxon>
        <taxon>Bacillariophyta</taxon>
        <taxon>Bacillariophyceae</taxon>
        <taxon>Bacillariophycidae</taxon>
        <taxon>Naviculales</taxon>
        <taxon>Naviculaceae</taxon>
        <taxon>Seminavis</taxon>
    </lineage>
</organism>
<dbReference type="InterPro" id="IPR011009">
    <property type="entry name" value="Kinase-like_dom_sf"/>
</dbReference>
<evidence type="ECO:0000256" key="4">
    <source>
        <dbReference type="ARBA" id="ARBA00022737"/>
    </source>
</evidence>
<dbReference type="Gene3D" id="1.10.510.10">
    <property type="entry name" value="Transferase(Phosphotransferase) domain 1"/>
    <property type="match status" value="2"/>
</dbReference>
<feature type="domain" description="Protein kinase" evidence="11">
    <location>
        <begin position="138"/>
        <end position="610"/>
    </location>
</feature>
<dbReference type="InterPro" id="IPR002048">
    <property type="entry name" value="EF_hand_dom"/>
</dbReference>
<dbReference type="PROSITE" id="PS00018">
    <property type="entry name" value="EF_HAND_1"/>
    <property type="match status" value="2"/>
</dbReference>
<evidence type="ECO:0000256" key="2">
    <source>
        <dbReference type="ARBA" id="ARBA00022527"/>
    </source>
</evidence>
<keyword evidence="4" id="KW-0677">Repeat</keyword>
<gene>
    <name evidence="13" type="ORF">SEMRO_90_G047500.1</name>
</gene>
<feature type="domain" description="EF-hand" evidence="12">
    <location>
        <begin position="737"/>
        <end position="769"/>
    </location>
</feature>
<dbReference type="InterPro" id="IPR000719">
    <property type="entry name" value="Prot_kinase_dom"/>
</dbReference>
<evidence type="ECO:0000259" key="11">
    <source>
        <dbReference type="PROSITE" id="PS50011"/>
    </source>
</evidence>
<dbReference type="Pfam" id="PF13499">
    <property type="entry name" value="EF-hand_7"/>
    <property type="match status" value="2"/>
</dbReference>
<feature type="compositionally biased region" description="Basic residues" evidence="10">
    <location>
        <begin position="359"/>
        <end position="379"/>
    </location>
</feature>
<dbReference type="InterPro" id="IPR050205">
    <property type="entry name" value="CDPK_Ser/Thr_kinases"/>
</dbReference>
<dbReference type="InterPro" id="IPR008271">
    <property type="entry name" value="Ser/Thr_kinase_AS"/>
</dbReference>
<keyword evidence="8" id="KW-0067">ATP-binding</keyword>
<reference evidence="13" key="1">
    <citation type="submission" date="2020-06" db="EMBL/GenBank/DDBJ databases">
        <authorList>
            <consortium name="Plant Systems Biology data submission"/>
        </authorList>
    </citation>
    <scope>NUCLEOTIDE SEQUENCE</scope>
    <source>
        <strain evidence="13">D6</strain>
    </source>
</reference>
<feature type="domain" description="EF-hand" evidence="12">
    <location>
        <begin position="701"/>
        <end position="736"/>
    </location>
</feature>
<comment type="cofactor">
    <cofactor evidence="1">
        <name>Mg(2+)</name>
        <dbReference type="ChEBI" id="CHEBI:18420"/>
    </cofactor>
</comment>
<evidence type="ECO:0000256" key="1">
    <source>
        <dbReference type="ARBA" id="ARBA00001946"/>
    </source>
</evidence>
<dbReference type="CDD" id="cd00051">
    <property type="entry name" value="EFh"/>
    <property type="match status" value="1"/>
</dbReference>
<dbReference type="InterPro" id="IPR018247">
    <property type="entry name" value="EF_Hand_1_Ca_BS"/>
</dbReference>